<proteinExistence type="predicted"/>
<feature type="compositionally biased region" description="Basic and acidic residues" evidence="1">
    <location>
        <begin position="165"/>
        <end position="179"/>
    </location>
</feature>
<feature type="compositionally biased region" description="Low complexity" evidence="1">
    <location>
        <begin position="149"/>
        <end position="164"/>
    </location>
</feature>
<dbReference type="OrthoDB" id="3889136at2759"/>
<sequence>MPPKAKKPGVTEESIDAGTQPPVEKLAAKGKKGAAKAKDAAAEDLVDSGTDMPVEKPAVKGKKGAAKAKEAVHSDGAGAAEGEKKFSWTPENDRKLMVLMLGTTNLTQTDVEKLLRFFPGTTFNGIKIRYSRLRGEQRKLHEDAGEAIPGATSTSTAAGKAKPVAGEKKGAAEKKEKKPAGTGTGRGRKRKNAEADADAEAEAQRKKMFKSDEEGEAEGEKGEAWGVVVKEEEV</sequence>
<feature type="compositionally biased region" description="Basic and acidic residues" evidence="1">
    <location>
        <begin position="202"/>
        <end position="234"/>
    </location>
</feature>
<dbReference type="AlphaFoldDB" id="A0A1Y1ZJA0"/>
<comment type="caution">
    <text evidence="2">The sequence shown here is derived from an EMBL/GenBank/DDBJ whole genome shotgun (WGS) entry which is preliminary data.</text>
</comment>
<evidence type="ECO:0000313" key="3">
    <source>
        <dbReference type="Proteomes" id="UP000193144"/>
    </source>
</evidence>
<gene>
    <name evidence="2" type="ORF">BCR34DRAFT_363062</name>
</gene>
<reference evidence="2 3" key="1">
    <citation type="submission" date="2016-07" db="EMBL/GenBank/DDBJ databases">
        <title>Pervasive Adenine N6-methylation of Active Genes in Fungi.</title>
        <authorList>
            <consortium name="DOE Joint Genome Institute"/>
            <person name="Mondo S.J."/>
            <person name="Dannebaum R.O."/>
            <person name="Kuo R.C."/>
            <person name="Labutti K."/>
            <person name="Haridas S."/>
            <person name="Kuo A."/>
            <person name="Salamov A."/>
            <person name="Ahrendt S.R."/>
            <person name="Lipzen A."/>
            <person name="Sullivan W."/>
            <person name="Andreopoulos W.B."/>
            <person name="Clum A."/>
            <person name="Lindquist E."/>
            <person name="Daum C."/>
            <person name="Ramamoorthy G.K."/>
            <person name="Gryganskyi A."/>
            <person name="Culley D."/>
            <person name="Magnuson J.K."/>
            <person name="James T.Y."/>
            <person name="O'Malley M.A."/>
            <person name="Stajich J.E."/>
            <person name="Spatafora J.W."/>
            <person name="Visel A."/>
            <person name="Grigoriev I.V."/>
        </authorList>
    </citation>
    <scope>NUCLEOTIDE SEQUENCE [LARGE SCALE GENOMIC DNA]</scope>
    <source>
        <strain evidence="2 3">CBS 115471</strain>
    </source>
</reference>
<name>A0A1Y1ZJA0_9PLEO</name>
<evidence type="ECO:0000256" key="1">
    <source>
        <dbReference type="SAM" id="MobiDB-lite"/>
    </source>
</evidence>
<organism evidence="2 3">
    <name type="scientific">Clohesyomyces aquaticus</name>
    <dbReference type="NCBI Taxonomy" id="1231657"/>
    <lineage>
        <taxon>Eukaryota</taxon>
        <taxon>Fungi</taxon>
        <taxon>Dikarya</taxon>
        <taxon>Ascomycota</taxon>
        <taxon>Pezizomycotina</taxon>
        <taxon>Dothideomycetes</taxon>
        <taxon>Pleosporomycetidae</taxon>
        <taxon>Pleosporales</taxon>
        <taxon>Lindgomycetaceae</taxon>
        <taxon>Clohesyomyces</taxon>
    </lineage>
</organism>
<protein>
    <submittedName>
        <fullName evidence="2">Uncharacterized protein</fullName>
    </submittedName>
</protein>
<dbReference type="Proteomes" id="UP000193144">
    <property type="component" value="Unassembled WGS sequence"/>
</dbReference>
<feature type="region of interest" description="Disordered" evidence="1">
    <location>
        <begin position="143"/>
        <end position="234"/>
    </location>
</feature>
<keyword evidence="3" id="KW-1185">Reference proteome</keyword>
<dbReference type="EMBL" id="MCFA01000080">
    <property type="protein sequence ID" value="ORY09905.1"/>
    <property type="molecule type" value="Genomic_DNA"/>
</dbReference>
<accession>A0A1Y1ZJA0</accession>
<evidence type="ECO:0000313" key="2">
    <source>
        <dbReference type="EMBL" id="ORY09905.1"/>
    </source>
</evidence>
<feature type="compositionally biased region" description="Basic and acidic residues" evidence="1">
    <location>
        <begin position="81"/>
        <end position="90"/>
    </location>
</feature>
<feature type="region of interest" description="Disordered" evidence="1">
    <location>
        <begin position="1"/>
        <end position="90"/>
    </location>
</feature>